<accession>A0A919YBS3</accession>
<keyword evidence="2" id="KW-1185">Reference proteome</keyword>
<organism evidence="1 2">
    <name type="scientific">Paenibacillus azoreducens</name>
    <dbReference type="NCBI Taxonomy" id="116718"/>
    <lineage>
        <taxon>Bacteria</taxon>
        <taxon>Bacillati</taxon>
        <taxon>Bacillota</taxon>
        <taxon>Bacilli</taxon>
        <taxon>Bacillales</taxon>
        <taxon>Paenibacillaceae</taxon>
        <taxon>Paenibacillus</taxon>
    </lineage>
</organism>
<dbReference type="Proteomes" id="UP000682811">
    <property type="component" value="Unassembled WGS sequence"/>
</dbReference>
<evidence type="ECO:0000313" key="2">
    <source>
        <dbReference type="Proteomes" id="UP000682811"/>
    </source>
</evidence>
<name>A0A919YBS3_9BACL</name>
<dbReference type="EMBL" id="BORT01000005">
    <property type="protein sequence ID" value="GIO46823.1"/>
    <property type="molecule type" value="Genomic_DNA"/>
</dbReference>
<comment type="caution">
    <text evidence="1">The sequence shown here is derived from an EMBL/GenBank/DDBJ whole genome shotgun (WGS) entry which is preliminary data.</text>
</comment>
<reference evidence="1 2" key="1">
    <citation type="submission" date="2021-03" db="EMBL/GenBank/DDBJ databases">
        <title>Antimicrobial resistance genes in bacteria isolated from Japanese honey, and their potential for conferring macrolide and lincosamide resistance in the American foulbrood pathogen Paenibacillus larvae.</title>
        <authorList>
            <person name="Okamoto M."/>
            <person name="Kumagai M."/>
            <person name="Kanamori H."/>
            <person name="Takamatsu D."/>
        </authorList>
    </citation>
    <scope>NUCLEOTIDE SEQUENCE [LARGE SCALE GENOMIC DNA]</scope>
    <source>
        <strain evidence="1 2">J34TS1</strain>
    </source>
</reference>
<dbReference type="AlphaFoldDB" id="A0A919YBS3"/>
<gene>
    <name evidence="1" type="ORF">J34TS1_15880</name>
</gene>
<evidence type="ECO:0000313" key="1">
    <source>
        <dbReference type="EMBL" id="GIO46823.1"/>
    </source>
</evidence>
<proteinExistence type="predicted"/>
<protein>
    <submittedName>
        <fullName evidence="1">Uncharacterized protein</fullName>
    </submittedName>
</protein>
<sequence length="53" mass="6272">MDHKLFELKFQKEAEDQKDPSRVLLHQAIQTGDPEEWQDLMLLLVEKMMADTT</sequence>